<dbReference type="EMBL" id="BARV01008283">
    <property type="protein sequence ID" value="GAI17761.1"/>
    <property type="molecule type" value="Genomic_DNA"/>
</dbReference>
<feature type="non-terminal residue" evidence="1">
    <location>
        <position position="1"/>
    </location>
</feature>
<dbReference type="AlphaFoldDB" id="X1MI58"/>
<name>X1MI58_9ZZZZ</name>
<gene>
    <name evidence="1" type="ORF">S06H3_16705</name>
</gene>
<reference evidence="1" key="1">
    <citation type="journal article" date="2014" name="Front. Microbiol.">
        <title>High frequency of phylogenetically diverse reductive dehalogenase-homologous genes in deep subseafloor sedimentary metagenomes.</title>
        <authorList>
            <person name="Kawai M."/>
            <person name="Futagami T."/>
            <person name="Toyoda A."/>
            <person name="Takaki Y."/>
            <person name="Nishi S."/>
            <person name="Hori S."/>
            <person name="Arai W."/>
            <person name="Tsubouchi T."/>
            <person name="Morono Y."/>
            <person name="Uchiyama I."/>
            <person name="Ito T."/>
            <person name="Fujiyama A."/>
            <person name="Inagaki F."/>
            <person name="Takami H."/>
        </authorList>
    </citation>
    <scope>NUCLEOTIDE SEQUENCE</scope>
    <source>
        <strain evidence="1">Expedition CK06-06</strain>
    </source>
</reference>
<evidence type="ECO:0000313" key="1">
    <source>
        <dbReference type="EMBL" id="GAI17761.1"/>
    </source>
</evidence>
<comment type="caution">
    <text evidence="1">The sequence shown here is derived from an EMBL/GenBank/DDBJ whole genome shotgun (WGS) entry which is preliminary data.</text>
</comment>
<accession>X1MI58</accession>
<evidence type="ECO:0008006" key="2">
    <source>
        <dbReference type="Google" id="ProtNLM"/>
    </source>
</evidence>
<proteinExistence type="predicted"/>
<dbReference type="Gene3D" id="2.60.40.10">
    <property type="entry name" value="Immunoglobulins"/>
    <property type="match status" value="1"/>
</dbReference>
<protein>
    <recommendedName>
        <fullName evidence="2">CARDB domain-containing protein</fullName>
    </recommendedName>
</protein>
<dbReference type="InterPro" id="IPR013783">
    <property type="entry name" value="Ig-like_fold"/>
</dbReference>
<organism evidence="1">
    <name type="scientific">marine sediment metagenome</name>
    <dbReference type="NCBI Taxonomy" id="412755"/>
    <lineage>
        <taxon>unclassified sequences</taxon>
        <taxon>metagenomes</taxon>
        <taxon>ecological metagenomes</taxon>
    </lineage>
</organism>
<sequence length="93" mass="10594">PKNHRSPHLLNSHSRGKSGNRVIYAVVDRANSVKEFNEDNNEASLSINIPEIFHELRLDKPAYSAYEDMYITTHIINIKNSVSPSTFIMLVLN</sequence>